<gene>
    <name evidence="1" type="ordered locus">HBZC1_10120</name>
</gene>
<sequence>MPLERFCQSLYVGFACCRAFKNNKIKPLCGPYSLLKTS</sequence>
<evidence type="ECO:0000313" key="1">
    <source>
        <dbReference type="EMBL" id="CCB79998.1"/>
    </source>
</evidence>
<evidence type="ECO:0000313" key="2">
    <source>
        <dbReference type="Proteomes" id="UP000008387"/>
    </source>
</evidence>
<dbReference type="PROSITE" id="PS51257">
    <property type="entry name" value="PROKAR_LIPOPROTEIN"/>
    <property type="match status" value="1"/>
</dbReference>
<organism evidence="1 2">
    <name type="scientific">Helicobacter bizzozeronii (strain CIII-1)</name>
    <dbReference type="NCBI Taxonomy" id="1002804"/>
    <lineage>
        <taxon>Bacteria</taxon>
        <taxon>Pseudomonadati</taxon>
        <taxon>Campylobacterota</taxon>
        <taxon>Epsilonproteobacteria</taxon>
        <taxon>Campylobacterales</taxon>
        <taxon>Helicobacteraceae</taxon>
        <taxon>Helicobacter</taxon>
    </lineage>
</organism>
<protein>
    <submittedName>
        <fullName evidence="1">Uncharacterized protein</fullName>
    </submittedName>
</protein>
<dbReference type="KEGG" id="hbi:HBZC1_10120"/>
<dbReference type="HOGENOM" id="CLU_3328634_0_0_7"/>
<accession>F8KT51</accession>
<dbReference type="Proteomes" id="UP000008387">
    <property type="component" value="Chromosome"/>
</dbReference>
<keyword evidence="2" id="KW-1185">Reference proteome</keyword>
<reference evidence="1 2" key="1">
    <citation type="journal article" date="2011" name="J. Bacteriol.">
        <title>Genome sequence of Helicobacter bizzozeronii strain CIII-1, an isolate from human gastric mucosa.</title>
        <authorList>
            <person name="Schott T."/>
            <person name="Rossi M."/>
            <person name="Hanninen M.L."/>
        </authorList>
    </citation>
    <scope>NUCLEOTIDE SEQUENCE [LARGE SCALE GENOMIC DNA]</scope>
    <source>
        <strain evidence="1 2">CIII-1</strain>
    </source>
</reference>
<name>F8KT51_HELBC</name>
<dbReference type="EMBL" id="FR871757">
    <property type="protein sequence ID" value="CCB79998.1"/>
    <property type="molecule type" value="Genomic_DNA"/>
</dbReference>
<proteinExistence type="predicted"/>
<dbReference type="AlphaFoldDB" id="F8KT51"/>